<name>A0A916RZ49_9BACT</name>
<protein>
    <recommendedName>
        <fullName evidence="1">HTH cro/C1-type domain-containing protein</fullName>
    </recommendedName>
</protein>
<proteinExistence type="predicted"/>
<reference evidence="2" key="2">
    <citation type="submission" date="2020-09" db="EMBL/GenBank/DDBJ databases">
        <authorList>
            <person name="Sun Q."/>
            <person name="Zhou Y."/>
        </authorList>
    </citation>
    <scope>NUCLEOTIDE SEQUENCE</scope>
    <source>
        <strain evidence="2">CGMCC 1.15447</strain>
    </source>
</reference>
<dbReference type="InterPro" id="IPR039554">
    <property type="entry name" value="HigA2-like_HTH"/>
</dbReference>
<reference evidence="2" key="1">
    <citation type="journal article" date="2014" name="Int. J. Syst. Evol. Microbiol.">
        <title>Complete genome sequence of Corynebacterium casei LMG S-19264T (=DSM 44701T), isolated from a smear-ripened cheese.</title>
        <authorList>
            <consortium name="US DOE Joint Genome Institute (JGI-PGF)"/>
            <person name="Walter F."/>
            <person name="Albersmeier A."/>
            <person name="Kalinowski J."/>
            <person name="Ruckert C."/>
        </authorList>
    </citation>
    <scope>NUCLEOTIDE SEQUENCE</scope>
    <source>
        <strain evidence="2">CGMCC 1.15447</strain>
    </source>
</reference>
<feature type="domain" description="HTH cro/C1-type" evidence="1">
    <location>
        <begin position="44"/>
        <end position="99"/>
    </location>
</feature>
<dbReference type="CDD" id="cd00093">
    <property type="entry name" value="HTH_XRE"/>
    <property type="match status" value="1"/>
</dbReference>
<dbReference type="Pfam" id="PF13744">
    <property type="entry name" value="HTH_37"/>
    <property type="match status" value="1"/>
</dbReference>
<dbReference type="PROSITE" id="PS50943">
    <property type="entry name" value="HTH_CROC1"/>
    <property type="match status" value="1"/>
</dbReference>
<evidence type="ECO:0000259" key="1">
    <source>
        <dbReference type="PROSITE" id="PS50943"/>
    </source>
</evidence>
<accession>A0A916RZ49</accession>
<dbReference type="SMART" id="SM00530">
    <property type="entry name" value="HTH_XRE"/>
    <property type="match status" value="1"/>
</dbReference>
<gene>
    <name evidence="2" type="ORF">GCM10011507_26220</name>
</gene>
<dbReference type="GO" id="GO:0003677">
    <property type="term" value="F:DNA binding"/>
    <property type="evidence" value="ECO:0007669"/>
    <property type="project" value="InterPro"/>
</dbReference>
<dbReference type="EMBL" id="BMJB01000001">
    <property type="protein sequence ID" value="GGA73367.1"/>
    <property type="molecule type" value="Genomic_DNA"/>
</dbReference>
<dbReference type="InterPro" id="IPR001387">
    <property type="entry name" value="Cro/C1-type_HTH"/>
</dbReference>
<dbReference type="AlphaFoldDB" id="A0A916RZ49"/>
<dbReference type="InterPro" id="IPR010982">
    <property type="entry name" value="Lambda_DNA-bd_dom_sf"/>
</dbReference>
<dbReference type="Gene3D" id="1.10.260.40">
    <property type="entry name" value="lambda repressor-like DNA-binding domains"/>
    <property type="match status" value="1"/>
</dbReference>
<sequence>MKKTDSRWNDTKITKGSSNIFLDLGFDEDQAAILKMRAEVMIRIEKRIAENGWTQAAAARELGISQPRVSKIKRGEWKDFSLDTLLTIASRLGLRPRLKLAA</sequence>
<dbReference type="SUPFAM" id="SSF47413">
    <property type="entry name" value="lambda repressor-like DNA-binding domains"/>
    <property type="match status" value="1"/>
</dbReference>
<evidence type="ECO:0000313" key="2">
    <source>
        <dbReference type="EMBL" id="GGA73367.1"/>
    </source>
</evidence>
<comment type="caution">
    <text evidence="2">The sequence shown here is derived from an EMBL/GenBank/DDBJ whole genome shotgun (WGS) entry which is preliminary data.</text>
</comment>
<keyword evidence="3" id="KW-1185">Reference proteome</keyword>
<organism evidence="2 3">
    <name type="scientific">Edaphobacter acidisoli</name>
    <dbReference type="NCBI Taxonomy" id="2040573"/>
    <lineage>
        <taxon>Bacteria</taxon>
        <taxon>Pseudomonadati</taxon>
        <taxon>Acidobacteriota</taxon>
        <taxon>Terriglobia</taxon>
        <taxon>Terriglobales</taxon>
        <taxon>Acidobacteriaceae</taxon>
        <taxon>Edaphobacter</taxon>
    </lineage>
</organism>
<dbReference type="RefSeq" id="WP_188759667.1">
    <property type="nucleotide sequence ID" value="NZ_BMJB01000001.1"/>
</dbReference>
<dbReference type="Proteomes" id="UP000648801">
    <property type="component" value="Unassembled WGS sequence"/>
</dbReference>
<evidence type="ECO:0000313" key="3">
    <source>
        <dbReference type="Proteomes" id="UP000648801"/>
    </source>
</evidence>